<feature type="coiled-coil region" evidence="1">
    <location>
        <begin position="78"/>
        <end position="108"/>
    </location>
</feature>
<evidence type="ECO:0000256" key="2">
    <source>
        <dbReference type="SAM" id="MobiDB-lite"/>
    </source>
</evidence>
<dbReference type="Proteomes" id="UP001370590">
    <property type="component" value="Unassembled WGS sequence"/>
</dbReference>
<proteinExistence type="predicted"/>
<dbReference type="SMART" id="SM00974">
    <property type="entry name" value="T5orf172"/>
    <property type="match status" value="1"/>
</dbReference>
<feature type="domain" description="Bacteriophage T5 Orf172 DNA-binding" evidence="3">
    <location>
        <begin position="342"/>
        <end position="425"/>
    </location>
</feature>
<organism evidence="4 5">
    <name type="scientific">Nicoliella lavandulae</name>
    <dbReference type="NCBI Taxonomy" id="3082954"/>
    <lineage>
        <taxon>Bacteria</taxon>
        <taxon>Bacillati</taxon>
        <taxon>Bacillota</taxon>
        <taxon>Bacilli</taxon>
        <taxon>Lactobacillales</taxon>
        <taxon>Lactobacillaceae</taxon>
        <taxon>Nicoliella</taxon>
    </lineage>
</organism>
<evidence type="ECO:0000313" key="4">
    <source>
        <dbReference type="EMBL" id="MEJ6400322.1"/>
    </source>
</evidence>
<evidence type="ECO:0000259" key="3">
    <source>
        <dbReference type="SMART" id="SM00974"/>
    </source>
</evidence>
<gene>
    <name evidence="4" type="ORF">R4146_03935</name>
</gene>
<reference evidence="4 5" key="1">
    <citation type="submission" date="2023-10" db="EMBL/GenBank/DDBJ databases">
        <title>Nicoliella lavandulae sp. nov. isolated from Lavandula angustifolia flowers.</title>
        <authorList>
            <person name="Alcantara C."/>
            <person name="Zuniga M."/>
            <person name="Landete J.M."/>
            <person name="Monedero V."/>
        </authorList>
    </citation>
    <scope>NUCLEOTIDE SEQUENCE [LARGE SCALE GENOMIC DNA]</scope>
    <source>
        <strain evidence="4 5">Es01</strain>
    </source>
</reference>
<name>A0ABU8SK83_9LACO</name>
<keyword evidence="1" id="KW-0175">Coiled coil</keyword>
<evidence type="ECO:0000313" key="5">
    <source>
        <dbReference type="Proteomes" id="UP001370590"/>
    </source>
</evidence>
<dbReference type="Pfam" id="PF13455">
    <property type="entry name" value="MUG113"/>
    <property type="match status" value="1"/>
</dbReference>
<evidence type="ECO:0000256" key="1">
    <source>
        <dbReference type="SAM" id="Coils"/>
    </source>
</evidence>
<dbReference type="InterPro" id="IPR025280">
    <property type="entry name" value="SNIPE"/>
</dbReference>
<accession>A0ABU8SK83</accession>
<feature type="compositionally biased region" description="Basic and acidic residues" evidence="2">
    <location>
        <begin position="443"/>
        <end position="457"/>
    </location>
</feature>
<dbReference type="InterPro" id="IPR018306">
    <property type="entry name" value="Phage_T5_Orf172_DNA-bd"/>
</dbReference>
<sequence length="463" mass="54733">MNKVFKWLKDAINVNYFKKKVTELNDEVSSLTKLNDDLKDKINQKLSLKEMEAYELINLVGDKKKEIDVLDVDISKQKEKLKLVMDKIKEENEVIENLKAKIGDLDSDSEIADYGLYNPNYEFQSTWQYKNELDDLRKSQKEMIKDKTAVNYNSNWTVNNSKALGRKMVNNEIKAILRSFNNECDEAIKKVRHGNYERIEKRINKSFEQHNKIYAVTEISLSHNYLKLKLRELKLAFEYQQKKEEEKEELREQRRIERENAALKREAEKQQKKLQKDVDHYQKAINELQERSNQEKENQGLKDEIEKLKRQISDKENESNDLDSRIYNAKAGYVYIISNIGAFGKNIFKIGVTRRMKPEERVNELSSASVPFKFDVHAFVYSSDAFALENKLHQRFNDNRVNLVNNRKEFFRIGIDEIKDELKKYDNVTVDFNEFPEADEYRQTKKIESNNKSKDELDAVLSS</sequence>
<comment type="caution">
    <text evidence="4">The sequence shown here is derived from an EMBL/GenBank/DDBJ whole genome shotgun (WGS) entry which is preliminary data.</text>
</comment>
<protein>
    <submittedName>
        <fullName evidence="4">DUF4041 domain-containing protein</fullName>
    </submittedName>
</protein>
<dbReference type="EMBL" id="JAWMWH010000001">
    <property type="protein sequence ID" value="MEJ6400322.1"/>
    <property type="molecule type" value="Genomic_DNA"/>
</dbReference>
<keyword evidence="5" id="KW-1185">Reference proteome</keyword>
<dbReference type="RefSeq" id="WP_339960132.1">
    <property type="nucleotide sequence ID" value="NZ_JAWMWH010000001.1"/>
</dbReference>
<dbReference type="Pfam" id="PF13250">
    <property type="entry name" value="SNIPE"/>
    <property type="match status" value="1"/>
</dbReference>
<feature type="region of interest" description="Disordered" evidence="2">
    <location>
        <begin position="443"/>
        <end position="463"/>
    </location>
</feature>
<feature type="coiled-coil region" evidence="1">
    <location>
        <begin position="233"/>
        <end position="325"/>
    </location>
</feature>